<protein>
    <submittedName>
        <fullName evidence="5">Phosphate butyryltransferase</fullName>
        <ecNumber evidence="5">2.3.1.19</ecNumber>
    </submittedName>
</protein>
<keyword evidence="2 5" id="KW-0012">Acyltransferase</keyword>
<gene>
    <name evidence="5" type="ORF">LFA_pA0055</name>
</gene>
<dbReference type="EC" id="2.3.1.19" evidence="5"/>
<dbReference type="Pfam" id="PF01515">
    <property type="entry name" value="PTA_PTB"/>
    <property type="match status" value="1"/>
</dbReference>
<dbReference type="NCBIfam" id="NF008852">
    <property type="entry name" value="PRK11890.1"/>
    <property type="match status" value="1"/>
</dbReference>
<proteinExistence type="predicted"/>
<organism evidence="5 6">
    <name type="scientific">Legionella fallonii LLAP-10</name>
    <dbReference type="NCBI Taxonomy" id="1212491"/>
    <lineage>
        <taxon>Bacteria</taxon>
        <taxon>Pseudomonadati</taxon>
        <taxon>Pseudomonadota</taxon>
        <taxon>Gammaproteobacteria</taxon>
        <taxon>Legionellales</taxon>
        <taxon>Legionellaceae</taxon>
        <taxon>Legionella</taxon>
    </lineage>
</organism>
<evidence type="ECO:0000259" key="3">
    <source>
        <dbReference type="Pfam" id="PF01515"/>
    </source>
</evidence>
<feature type="domain" description="MaoC-like" evidence="4">
    <location>
        <begin position="19"/>
        <end position="118"/>
    </location>
</feature>
<dbReference type="NCBIfam" id="NF006045">
    <property type="entry name" value="PRK08190.1"/>
    <property type="match status" value="1"/>
</dbReference>
<dbReference type="Gene3D" id="3.10.129.10">
    <property type="entry name" value="Hotdog Thioesterase"/>
    <property type="match status" value="1"/>
</dbReference>
<dbReference type="PANTHER" id="PTHR43356">
    <property type="entry name" value="PHOSPHATE ACETYLTRANSFERASE"/>
    <property type="match status" value="1"/>
</dbReference>
<evidence type="ECO:0000259" key="4">
    <source>
        <dbReference type="Pfam" id="PF01575"/>
    </source>
</evidence>
<dbReference type="InterPro" id="IPR002505">
    <property type="entry name" value="PTA_PTB"/>
</dbReference>
<dbReference type="InterPro" id="IPR002539">
    <property type="entry name" value="MaoC-like_dom"/>
</dbReference>
<dbReference type="HOGENOM" id="CLU_042890_0_2_6"/>
<dbReference type="AlphaFoldDB" id="A0A098G9N2"/>
<dbReference type="GO" id="GO:0050182">
    <property type="term" value="F:phosphate butyryltransferase activity"/>
    <property type="evidence" value="ECO:0007669"/>
    <property type="project" value="UniProtKB-EC"/>
</dbReference>
<keyword evidence="6" id="KW-1185">Reference proteome</keyword>
<dbReference type="InterPro" id="IPR050500">
    <property type="entry name" value="Phos_Acetyltrans/Butyryltrans"/>
</dbReference>
<dbReference type="KEGG" id="lfa:LFA_pA0055"/>
<evidence type="ECO:0000256" key="2">
    <source>
        <dbReference type="ARBA" id="ARBA00023315"/>
    </source>
</evidence>
<keyword evidence="5" id="KW-0614">Plasmid</keyword>
<keyword evidence="1 5" id="KW-0808">Transferase</keyword>
<name>A0A098G9N2_9GAMM</name>
<dbReference type="SUPFAM" id="SSF53659">
    <property type="entry name" value="Isocitrate/Isopropylmalate dehydrogenase-like"/>
    <property type="match status" value="1"/>
</dbReference>
<dbReference type="Pfam" id="PF01575">
    <property type="entry name" value="MaoC_dehydratas"/>
    <property type="match status" value="1"/>
</dbReference>
<accession>A0A098G9N2</accession>
<dbReference type="Proteomes" id="UP000032430">
    <property type="component" value="Plasmid II"/>
</dbReference>
<evidence type="ECO:0000256" key="1">
    <source>
        <dbReference type="ARBA" id="ARBA00022679"/>
    </source>
</evidence>
<geneLocation type="plasmid" evidence="6">
    <name>LLAP10_pA</name>
</geneLocation>
<dbReference type="Gene3D" id="3.40.718.10">
    <property type="entry name" value="Isopropylmalate Dehydrogenase"/>
    <property type="match status" value="1"/>
</dbReference>
<dbReference type="InterPro" id="IPR029069">
    <property type="entry name" value="HotDog_dom_sf"/>
</dbReference>
<dbReference type="CDD" id="cd03449">
    <property type="entry name" value="R_hydratase"/>
    <property type="match status" value="1"/>
</dbReference>
<dbReference type="PANTHER" id="PTHR43356:SF2">
    <property type="entry name" value="PHOSPHATE ACETYLTRANSFERASE"/>
    <property type="match status" value="1"/>
</dbReference>
<evidence type="ECO:0000313" key="5">
    <source>
        <dbReference type="EMBL" id="CEG59163.1"/>
    </source>
</evidence>
<sequence length="469" mass="50166">MMDKEFLENVTFDELTMGQQASLSRTLTQKDIELFAAMSGDVNPAHMDPKFAQSDIFHGIVGHGMWSGSLISALLGTILPGPGTIYLEQDIQFKKPVRIGDTITITLIVRDKRAKQAIVTLDCKGVNQRGEIVIEGMATVLAPTQKIRVAKANLPQVEIHNHDRFQAIIQTCQCMGRIRTAVVHPVKANVVEAVADAVKAKLMIPVLIGPIEKIKSAATEAKIDISEWEIIDTEHSDAAASVAAELAATGTVDAIMKGALTTHELLVAIVPATSNLRTQYRISHAYVMDIPSYHKPLIITDAAINIAPSASEKADICQNAINLWRVLCGEDKKPKVAILAAVELINPKMQATVDAAILCKMAERGQITDGILDGPLAFDNAISRGAAEDKGIVSSVAGDADILLVPEIESGNILAKQLTFLGHADAAGIVLGARVPIILVSRADSLRTRLFSCALAVKLAAARKAGKIK</sequence>
<reference evidence="6" key="1">
    <citation type="submission" date="2014-09" db="EMBL/GenBank/DDBJ databases">
        <authorList>
            <person name="Gomez-Valero L."/>
        </authorList>
    </citation>
    <scope>NUCLEOTIDE SEQUENCE [LARGE SCALE GENOMIC DNA]</scope>
    <source>
        <strain evidence="6">ATCC700992</strain>
        <plasmid evidence="6">LLAP10_pA</plasmid>
    </source>
</reference>
<dbReference type="EMBL" id="LN614828">
    <property type="protein sequence ID" value="CEG59163.1"/>
    <property type="molecule type" value="Genomic_DNA"/>
</dbReference>
<feature type="domain" description="Phosphate acetyl/butaryl transferase" evidence="3">
    <location>
        <begin position="240"/>
        <end position="456"/>
    </location>
</feature>
<dbReference type="SUPFAM" id="SSF54637">
    <property type="entry name" value="Thioesterase/thiol ester dehydrase-isomerase"/>
    <property type="match status" value="1"/>
</dbReference>
<evidence type="ECO:0000313" key="6">
    <source>
        <dbReference type="Proteomes" id="UP000032430"/>
    </source>
</evidence>